<evidence type="ECO:0000313" key="5">
    <source>
        <dbReference type="EMBL" id="MBB3096111.1"/>
    </source>
</evidence>
<evidence type="ECO:0000259" key="3">
    <source>
        <dbReference type="Pfam" id="PF04984"/>
    </source>
</evidence>
<dbReference type="InterPro" id="IPR035089">
    <property type="entry name" value="Phage_sheath_subtilisin"/>
</dbReference>
<comment type="similarity">
    <text evidence="1">Belongs to the myoviridae tail sheath protein family.</text>
</comment>
<dbReference type="Gene3D" id="3.40.50.11780">
    <property type="match status" value="2"/>
</dbReference>
<dbReference type="AlphaFoldDB" id="A0A7W5AHD9"/>
<evidence type="ECO:0000259" key="4">
    <source>
        <dbReference type="Pfam" id="PF17482"/>
    </source>
</evidence>
<name>A0A7W5AHD9_9ACTN</name>
<protein>
    <recommendedName>
        <fullName evidence="7">Tail sheath protein C-terminal domain-containing protein</fullName>
    </recommendedName>
</protein>
<dbReference type="PANTHER" id="PTHR35861:SF1">
    <property type="entry name" value="PHAGE TAIL SHEATH PROTEIN"/>
    <property type="match status" value="1"/>
</dbReference>
<accession>A0A7W5AHD9</accession>
<reference evidence="5 6" key="1">
    <citation type="submission" date="2020-08" db="EMBL/GenBank/DDBJ databases">
        <title>Genomic Encyclopedia of Type Strains, Phase III (KMG-III): the genomes of soil and plant-associated and newly described type strains.</title>
        <authorList>
            <person name="Whitman W."/>
        </authorList>
    </citation>
    <scope>NUCLEOTIDE SEQUENCE [LARGE SCALE GENOMIC DNA]</scope>
    <source>
        <strain evidence="5 6">CECT 3287</strain>
    </source>
</reference>
<dbReference type="PANTHER" id="PTHR35861">
    <property type="match status" value="1"/>
</dbReference>
<dbReference type="Pfam" id="PF17482">
    <property type="entry name" value="Phage_sheath_1C"/>
    <property type="match status" value="1"/>
</dbReference>
<dbReference type="Proteomes" id="UP000590749">
    <property type="component" value="Unassembled WGS sequence"/>
</dbReference>
<organism evidence="5 6">
    <name type="scientific">Actinoplanes campanulatus</name>
    <dbReference type="NCBI Taxonomy" id="113559"/>
    <lineage>
        <taxon>Bacteria</taxon>
        <taxon>Bacillati</taxon>
        <taxon>Actinomycetota</taxon>
        <taxon>Actinomycetes</taxon>
        <taxon>Micromonosporales</taxon>
        <taxon>Micromonosporaceae</taxon>
        <taxon>Actinoplanes</taxon>
    </lineage>
</organism>
<feature type="region of interest" description="Disordered" evidence="2">
    <location>
        <begin position="337"/>
        <end position="359"/>
    </location>
</feature>
<feature type="region of interest" description="Disordered" evidence="2">
    <location>
        <begin position="101"/>
        <end position="145"/>
    </location>
</feature>
<proteinExistence type="inferred from homology"/>
<feature type="domain" description="Tail sheath protein C-terminal" evidence="4">
    <location>
        <begin position="535"/>
        <end position="643"/>
    </location>
</feature>
<dbReference type="Pfam" id="PF04984">
    <property type="entry name" value="Phage_sheath_1"/>
    <property type="match status" value="1"/>
</dbReference>
<gene>
    <name evidence="5" type="ORF">FHR83_003781</name>
</gene>
<dbReference type="RefSeq" id="WP_183221356.1">
    <property type="nucleotide sequence ID" value="NZ_BMPW01000005.1"/>
</dbReference>
<sequence length="649" mass="70122">MPAETTYPGVYVGEISTSTRSVTPVSTATAAFVGYTRRGPVGQPVRIGGFGDFERYFGGLSRHGAVGYAARQFFANGGASAVIVRVIKEGSAEAASVILTARDHGHDHHPHDKDDRGVRETRADAEVAEDRGRPDDHDHHPRERPVLEVSAKEPGCWGNDLLVRVDHGTRDPHETFNLHVANGPARESYHDLSMDPDSDRYAPEVINEASRLIRVEAVGQDRPDPNGTVSHEFDRDLPACDDLEITVRIGGEERRFRLFHGHHDGPPPRRLSELAALLERKLRAQPDCPGSTAFSGARVRAFGRRLQTVAGSVDENDVVHFEGRDAERLGLEAYANPPVSALSGGDDGDPPEPGDLIGAESAKSGLHALADLTDVNLLNLPDLAGWESIEDASTVLSVADRITRELRALLLIDAPAAWTSVDAARSGIEQLAAVRSDHAALYFPHLLLDDPLSGRPCAVPPSGAVAGVIARTDAERGVWKAPAGTAARLIGVRALTVPLTDRENGLLNPLAVNCLRTFPGSGPVVWGARTLDAGEQPAEWRYVPVRRLALHIEESLHRALRWVVFEPNDEQLWQAIRLEVGAYLDTLFRRGAFAGRTPREAFFVTCDASTTTPADIDNGVVNVVAGFAPVEPAEFVIVTIRQTAGQLAL</sequence>
<evidence type="ECO:0000256" key="1">
    <source>
        <dbReference type="ARBA" id="ARBA00008005"/>
    </source>
</evidence>
<evidence type="ECO:0008006" key="7">
    <source>
        <dbReference type="Google" id="ProtNLM"/>
    </source>
</evidence>
<evidence type="ECO:0000256" key="2">
    <source>
        <dbReference type="SAM" id="MobiDB-lite"/>
    </source>
</evidence>
<dbReference type="EMBL" id="JACHXF010000007">
    <property type="protein sequence ID" value="MBB3096111.1"/>
    <property type="molecule type" value="Genomic_DNA"/>
</dbReference>
<evidence type="ECO:0000313" key="6">
    <source>
        <dbReference type="Proteomes" id="UP000590749"/>
    </source>
</evidence>
<dbReference type="InterPro" id="IPR020287">
    <property type="entry name" value="Tail_sheath_C"/>
</dbReference>
<feature type="domain" description="Tail sheath protein subtilisin-like" evidence="3">
    <location>
        <begin position="376"/>
        <end position="531"/>
    </location>
</feature>
<keyword evidence="6" id="KW-1185">Reference proteome</keyword>
<comment type="caution">
    <text evidence="5">The sequence shown here is derived from an EMBL/GenBank/DDBJ whole genome shotgun (WGS) entry which is preliminary data.</text>
</comment>
<dbReference type="InterPro" id="IPR052042">
    <property type="entry name" value="Tail_sheath_structural"/>
</dbReference>